<dbReference type="PANTHER" id="PTHR43281">
    <property type="entry name" value="FARNESYL DIPHOSPHATE SYNTHASE"/>
    <property type="match status" value="1"/>
</dbReference>
<evidence type="ECO:0000256" key="5">
    <source>
        <dbReference type="ARBA" id="ARBA00022842"/>
    </source>
</evidence>
<evidence type="ECO:0000256" key="4">
    <source>
        <dbReference type="ARBA" id="ARBA00022723"/>
    </source>
</evidence>
<dbReference type="SFLD" id="SFLDS00005">
    <property type="entry name" value="Isoprenoid_Synthase_Type_I"/>
    <property type="match status" value="1"/>
</dbReference>
<keyword evidence="9" id="KW-1185">Reference proteome</keyword>
<organism evidence="8 9">
    <name type="scientific">Natronomicrosphaera hydrolytica</name>
    <dbReference type="NCBI Taxonomy" id="3242702"/>
    <lineage>
        <taxon>Bacteria</taxon>
        <taxon>Pseudomonadati</taxon>
        <taxon>Planctomycetota</taxon>
        <taxon>Phycisphaerae</taxon>
        <taxon>Phycisphaerales</taxon>
        <taxon>Phycisphaeraceae</taxon>
        <taxon>Natronomicrosphaera</taxon>
    </lineage>
</organism>
<name>A0ABV4U0Z7_9BACT</name>
<dbReference type="Pfam" id="PF00348">
    <property type="entry name" value="polyprenyl_synt"/>
    <property type="match status" value="1"/>
</dbReference>
<evidence type="ECO:0000256" key="3">
    <source>
        <dbReference type="ARBA" id="ARBA00022679"/>
    </source>
</evidence>
<evidence type="ECO:0000256" key="2">
    <source>
        <dbReference type="ARBA" id="ARBA00006706"/>
    </source>
</evidence>
<dbReference type="InterPro" id="IPR053378">
    <property type="entry name" value="Prenyl_diphosphate_synthase"/>
</dbReference>
<dbReference type="PROSITE" id="PS00723">
    <property type="entry name" value="POLYPRENYL_SYNTHASE_1"/>
    <property type="match status" value="1"/>
</dbReference>
<keyword evidence="3 7" id="KW-0808">Transferase</keyword>
<dbReference type="CDD" id="cd00685">
    <property type="entry name" value="Trans_IPPS_HT"/>
    <property type="match status" value="1"/>
</dbReference>
<sequence>MSNGETQVHQFDLAKLTSPAGAVEDWARTFLQQRAMPTNLKSAIEYAFFGPGKRLRPVLVVRCCEAVGGDERAALPAAAAIELIHCFSLVHDDLPAMDDDDLRRGRPTLHKHTNEAMAILAGDAMTSLAFEAIASGIDDAALSRAVARELSTATTDMISGQIYDTLPAFDADTPPARRLELIHRHKTGALLRCACRMGGRCGGASAEQLNNLTHYAESVGLMFQIIDDLLDVTQSTEQLGKTANKDADQGKLTYPGVMGIDASRAEVARLRDAAHAALADLGASAEPLRELCDYMAVREK</sequence>
<dbReference type="InterPro" id="IPR000092">
    <property type="entry name" value="Polyprenyl_synt"/>
</dbReference>
<dbReference type="GO" id="GO:0016740">
    <property type="term" value="F:transferase activity"/>
    <property type="evidence" value="ECO:0007669"/>
    <property type="project" value="UniProtKB-KW"/>
</dbReference>
<keyword evidence="6" id="KW-0414">Isoprene biosynthesis</keyword>
<dbReference type="SFLD" id="SFLDG01017">
    <property type="entry name" value="Polyprenyl_Transferase_Like"/>
    <property type="match status" value="1"/>
</dbReference>
<dbReference type="Proteomes" id="UP001575105">
    <property type="component" value="Unassembled WGS sequence"/>
</dbReference>
<keyword evidence="5" id="KW-0460">Magnesium</keyword>
<protein>
    <submittedName>
        <fullName evidence="8">Polyprenyl synthetase family protein</fullName>
        <ecNumber evidence="8">2.5.1.-</ecNumber>
    </submittedName>
</protein>
<evidence type="ECO:0000313" key="9">
    <source>
        <dbReference type="Proteomes" id="UP001575105"/>
    </source>
</evidence>
<dbReference type="RefSeq" id="WP_425344143.1">
    <property type="nucleotide sequence ID" value="NZ_JBGUBD010000002.1"/>
</dbReference>
<dbReference type="NCBIfam" id="NF045485">
    <property type="entry name" value="FPPsyn"/>
    <property type="match status" value="1"/>
</dbReference>
<evidence type="ECO:0000256" key="6">
    <source>
        <dbReference type="ARBA" id="ARBA00023229"/>
    </source>
</evidence>
<comment type="similarity">
    <text evidence="2 7">Belongs to the FPP/GGPP synthase family.</text>
</comment>
<dbReference type="PROSITE" id="PS00444">
    <property type="entry name" value="POLYPRENYL_SYNTHASE_2"/>
    <property type="match status" value="1"/>
</dbReference>
<keyword evidence="4" id="KW-0479">Metal-binding</keyword>
<dbReference type="Gene3D" id="1.10.600.10">
    <property type="entry name" value="Farnesyl Diphosphate Synthase"/>
    <property type="match status" value="1"/>
</dbReference>
<reference evidence="8 9" key="1">
    <citation type="submission" date="2024-08" db="EMBL/GenBank/DDBJ databases">
        <title>Whole-genome sequencing of halo(alkali)philic microorganisms from hypersaline lakes.</title>
        <authorList>
            <person name="Sorokin D.Y."/>
            <person name="Merkel A.Y."/>
            <person name="Messina E."/>
            <person name="Yakimov M."/>
        </authorList>
    </citation>
    <scope>NUCLEOTIDE SEQUENCE [LARGE SCALE GENOMIC DNA]</scope>
    <source>
        <strain evidence="8 9">AB-hyl4</strain>
    </source>
</reference>
<comment type="caution">
    <text evidence="8">The sequence shown here is derived from an EMBL/GenBank/DDBJ whole genome shotgun (WGS) entry which is preliminary data.</text>
</comment>
<dbReference type="PANTHER" id="PTHR43281:SF1">
    <property type="entry name" value="FARNESYL DIPHOSPHATE SYNTHASE"/>
    <property type="match status" value="1"/>
</dbReference>
<accession>A0ABV4U0Z7</accession>
<evidence type="ECO:0000256" key="1">
    <source>
        <dbReference type="ARBA" id="ARBA00001946"/>
    </source>
</evidence>
<evidence type="ECO:0000256" key="7">
    <source>
        <dbReference type="RuleBase" id="RU004466"/>
    </source>
</evidence>
<evidence type="ECO:0000313" key="8">
    <source>
        <dbReference type="EMBL" id="MFA9477216.1"/>
    </source>
</evidence>
<proteinExistence type="inferred from homology"/>
<dbReference type="InterPro" id="IPR008949">
    <property type="entry name" value="Isoprenoid_synthase_dom_sf"/>
</dbReference>
<comment type="cofactor">
    <cofactor evidence="1">
        <name>Mg(2+)</name>
        <dbReference type="ChEBI" id="CHEBI:18420"/>
    </cofactor>
</comment>
<dbReference type="SUPFAM" id="SSF48576">
    <property type="entry name" value="Terpenoid synthases"/>
    <property type="match status" value="1"/>
</dbReference>
<gene>
    <name evidence="8" type="ORF">ACERK3_02795</name>
</gene>
<dbReference type="InterPro" id="IPR033749">
    <property type="entry name" value="Polyprenyl_synt_CS"/>
</dbReference>
<dbReference type="EC" id="2.5.1.-" evidence="8"/>
<dbReference type="EMBL" id="JBGUBD010000002">
    <property type="protein sequence ID" value="MFA9477216.1"/>
    <property type="molecule type" value="Genomic_DNA"/>
</dbReference>